<proteinExistence type="predicted"/>
<evidence type="ECO:0008006" key="3">
    <source>
        <dbReference type="Google" id="ProtNLM"/>
    </source>
</evidence>
<dbReference type="InterPro" id="IPR003795">
    <property type="entry name" value="DUF192"/>
</dbReference>
<dbReference type="Gene3D" id="2.60.120.1140">
    <property type="entry name" value="Protein of unknown function DUF192"/>
    <property type="match status" value="1"/>
</dbReference>
<name>A0A1H4BGW1_9BURK</name>
<dbReference type="AlphaFoldDB" id="A0A1H4BGW1"/>
<protein>
    <recommendedName>
        <fullName evidence="3">DUF192 domain-containing protein</fullName>
    </recommendedName>
</protein>
<evidence type="ECO:0000313" key="1">
    <source>
        <dbReference type="EMBL" id="SEA47294.1"/>
    </source>
</evidence>
<accession>A0A1H4BGW1</accession>
<dbReference type="PANTHER" id="PTHR37953">
    <property type="entry name" value="UPF0127 PROTEIN MJ1496"/>
    <property type="match status" value="1"/>
</dbReference>
<dbReference type="PANTHER" id="PTHR37953:SF1">
    <property type="entry name" value="UPF0127 PROTEIN MJ1496"/>
    <property type="match status" value="1"/>
</dbReference>
<dbReference type="InterPro" id="IPR038695">
    <property type="entry name" value="Saro_0823-like_sf"/>
</dbReference>
<dbReference type="Pfam" id="PF02643">
    <property type="entry name" value="DUF192"/>
    <property type="match status" value="1"/>
</dbReference>
<keyword evidence="2" id="KW-1185">Reference proteome</keyword>
<dbReference type="Proteomes" id="UP000199002">
    <property type="component" value="Unassembled WGS sequence"/>
</dbReference>
<evidence type="ECO:0000313" key="2">
    <source>
        <dbReference type="Proteomes" id="UP000199002"/>
    </source>
</evidence>
<dbReference type="EMBL" id="FNQJ01000014">
    <property type="protein sequence ID" value="SEA47294.1"/>
    <property type="molecule type" value="Genomic_DNA"/>
</dbReference>
<reference evidence="2" key="1">
    <citation type="submission" date="2016-10" db="EMBL/GenBank/DDBJ databases">
        <authorList>
            <person name="Varghese N."/>
            <person name="Submissions S."/>
        </authorList>
    </citation>
    <scope>NUCLEOTIDE SEQUENCE [LARGE SCALE GENOMIC DNA]</scope>
    <source>
        <strain evidence="2">DSM 25157</strain>
    </source>
</reference>
<sequence>MTTTLSARRHAARHIAGPITTALTALGVCVMALWATASSAQDRPQLALQRVELTAGMHRIDAQVAQTPQQRQTGLMHRREMPAQEGMLFIFEQPGVQCFWMKNTLLPLTAAFVADDGTIVNLADMKPQTTDSHCSAKPVRYVLEMNQGWFGKKGVKAGFKLGGAPFARR</sequence>
<gene>
    <name evidence="1" type="ORF">SAMN05421875_11459</name>
</gene>
<organism evidence="1 2">
    <name type="scientific">Acidovorax soli</name>
    <dbReference type="NCBI Taxonomy" id="592050"/>
    <lineage>
        <taxon>Bacteria</taxon>
        <taxon>Pseudomonadati</taxon>
        <taxon>Pseudomonadota</taxon>
        <taxon>Betaproteobacteria</taxon>
        <taxon>Burkholderiales</taxon>
        <taxon>Comamonadaceae</taxon>
        <taxon>Acidovorax</taxon>
    </lineage>
</organism>